<evidence type="ECO:0000313" key="1">
    <source>
        <dbReference type="EMBL" id="XCM39301.1"/>
    </source>
</evidence>
<reference evidence="1" key="1">
    <citation type="submission" date="2024-07" db="EMBL/GenBank/DDBJ databases">
        <authorList>
            <person name="Kim Y.J."/>
            <person name="Jeong J.Y."/>
        </authorList>
    </citation>
    <scope>NUCLEOTIDE SEQUENCE</scope>
    <source>
        <strain evidence="1">GIHE-MW2</strain>
    </source>
</reference>
<sequence length="72" mass="8246">MSLKENGKFNKKFVETPTVHRILEYWLNRAYLLLPDGSLQKLNGKALYAARGATMRKVAAMIYSELLKELSD</sequence>
<evidence type="ECO:0008006" key="2">
    <source>
        <dbReference type="Google" id="ProtNLM"/>
    </source>
</evidence>
<protein>
    <recommendedName>
        <fullName evidence="2">Transposase</fullName>
    </recommendedName>
</protein>
<proteinExistence type="predicted"/>
<gene>
    <name evidence="1" type="ORF">ABWT76_002211</name>
</gene>
<organism evidence="1">
    <name type="scientific">Planktothricoides raciborskii GIHE-MW2</name>
    <dbReference type="NCBI Taxonomy" id="2792601"/>
    <lineage>
        <taxon>Bacteria</taxon>
        <taxon>Bacillati</taxon>
        <taxon>Cyanobacteriota</taxon>
        <taxon>Cyanophyceae</taxon>
        <taxon>Oscillatoriophycideae</taxon>
        <taxon>Oscillatoriales</taxon>
        <taxon>Oscillatoriaceae</taxon>
        <taxon>Planktothricoides</taxon>
    </lineage>
</organism>
<name>A0AAU8JJ70_9CYAN</name>
<dbReference type="RefSeq" id="WP_156331498.1">
    <property type="nucleotide sequence ID" value="NZ_CP159837.1"/>
</dbReference>
<accession>A0AAU8JJ70</accession>
<dbReference type="EMBL" id="CP159837">
    <property type="protein sequence ID" value="XCM39301.1"/>
    <property type="molecule type" value="Genomic_DNA"/>
</dbReference>
<dbReference type="AlphaFoldDB" id="A0AAU8JJ70"/>